<organism evidence="1 2">
    <name type="scientific">Sphagnum troendelagicum</name>
    <dbReference type="NCBI Taxonomy" id="128251"/>
    <lineage>
        <taxon>Eukaryota</taxon>
        <taxon>Viridiplantae</taxon>
        <taxon>Streptophyta</taxon>
        <taxon>Embryophyta</taxon>
        <taxon>Bryophyta</taxon>
        <taxon>Sphagnophytina</taxon>
        <taxon>Sphagnopsida</taxon>
        <taxon>Sphagnales</taxon>
        <taxon>Sphagnaceae</taxon>
        <taxon>Sphagnum</taxon>
    </lineage>
</organism>
<dbReference type="Proteomes" id="UP001497512">
    <property type="component" value="Chromosome 2"/>
</dbReference>
<proteinExistence type="predicted"/>
<keyword evidence="2" id="KW-1185">Reference proteome</keyword>
<sequence>MAFRNFVARSVGLCQEMFKKKEDQCLVQSLSPASWKYSTATLARNEIYWKLANPVLMAPVLMQEPLELKTAGALHRAYMGQDDAHEVDAAYPVLGAQHI</sequence>
<name>A0ABP0UC05_9BRYO</name>
<gene>
    <name evidence="1" type="ORF">CSSPTR1EN2_LOCUS13497</name>
</gene>
<accession>A0ABP0UC05</accession>
<evidence type="ECO:0000313" key="2">
    <source>
        <dbReference type="Proteomes" id="UP001497512"/>
    </source>
</evidence>
<protein>
    <submittedName>
        <fullName evidence="1">Uncharacterized protein</fullName>
    </submittedName>
</protein>
<dbReference type="EMBL" id="OZ019894">
    <property type="protein sequence ID" value="CAK9216491.1"/>
    <property type="molecule type" value="Genomic_DNA"/>
</dbReference>
<reference evidence="1" key="1">
    <citation type="submission" date="2024-02" db="EMBL/GenBank/DDBJ databases">
        <authorList>
            <consortium name="ELIXIR-Norway"/>
            <consortium name="Elixir Norway"/>
        </authorList>
    </citation>
    <scope>NUCLEOTIDE SEQUENCE</scope>
</reference>
<evidence type="ECO:0000313" key="1">
    <source>
        <dbReference type="EMBL" id="CAK9216491.1"/>
    </source>
</evidence>